<gene>
    <name evidence="2" type="ORF">SAMN05421507_10555</name>
</gene>
<dbReference type="AlphaFoldDB" id="A0A1H0PI11"/>
<organism evidence="2 3">
    <name type="scientific">Lentzea jiangxiensis</name>
    <dbReference type="NCBI Taxonomy" id="641025"/>
    <lineage>
        <taxon>Bacteria</taxon>
        <taxon>Bacillati</taxon>
        <taxon>Actinomycetota</taxon>
        <taxon>Actinomycetes</taxon>
        <taxon>Pseudonocardiales</taxon>
        <taxon>Pseudonocardiaceae</taxon>
        <taxon>Lentzea</taxon>
    </lineage>
</organism>
<keyword evidence="1" id="KW-0472">Membrane</keyword>
<keyword evidence="1" id="KW-0812">Transmembrane</keyword>
<proteinExistence type="predicted"/>
<feature type="transmembrane region" description="Helical" evidence="1">
    <location>
        <begin position="7"/>
        <end position="32"/>
    </location>
</feature>
<keyword evidence="3" id="KW-1185">Reference proteome</keyword>
<keyword evidence="1" id="KW-1133">Transmembrane helix</keyword>
<accession>A0A1H0PI11</accession>
<protein>
    <submittedName>
        <fullName evidence="2">Uncharacterized protein</fullName>
    </submittedName>
</protein>
<evidence type="ECO:0000313" key="2">
    <source>
        <dbReference type="EMBL" id="SDP04295.1"/>
    </source>
</evidence>
<sequence length="33" mass="3463">MRMICSLATVVKVATICLFVGFMAGSVFIAAVI</sequence>
<name>A0A1H0PI11_9PSEU</name>
<evidence type="ECO:0000313" key="3">
    <source>
        <dbReference type="Proteomes" id="UP000199691"/>
    </source>
</evidence>
<dbReference type="EMBL" id="FNIX01000005">
    <property type="protein sequence ID" value="SDP04295.1"/>
    <property type="molecule type" value="Genomic_DNA"/>
</dbReference>
<evidence type="ECO:0000256" key="1">
    <source>
        <dbReference type="SAM" id="Phobius"/>
    </source>
</evidence>
<dbReference type="Proteomes" id="UP000199691">
    <property type="component" value="Unassembled WGS sequence"/>
</dbReference>
<reference evidence="3" key="1">
    <citation type="submission" date="2016-10" db="EMBL/GenBank/DDBJ databases">
        <authorList>
            <person name="Varghese N."/>
            <person name="Submissions S."/>
        </authorList>
    </citation>
    <scope>NUCLEOTIDE SEQUENCE [LARGE SCALE GENOMIC DNA]</scope>
    <source>
        <strain evidence="3">CGMCC 4.6609</strain>
    </source>
</reference>